<accession>J3P266</accession>
<reference evidence="2" key="2">
    <citation type="submission" date="2010-07" db="EMBL/GenBank/DDBJ databases">
        <authorList>
            <consortium name="The Broad Institute Genome Sequencing Platform"/>
            <consortium name="Broad Institute Genome Sequencing Center for Infectious Disease"/>
            <person name="Ma L.-J."/>
            <person name="Dead R."/>
            <person name="Young S."/>
            <person name="Zeng Q."/>
            <person name="Koehrsen M."/>
            <person name="Alvarado L."/>
            <person name="Berlin A."/>
            <person name="Chapman S.B."/>
            <person name="Chen Z."/>
            <person name="Freedman E."/>
            <person name="Gellesch M."/>
            <person name="Goldberg J."/>
            <person name="Griggs A."/>
            <person name="Gujja S."/>
            <person name="Heilman E.R."/>
            <person name="Heiman D."/>
            <person name="Hepburn T."/>
            <person name="Howarth C."/>
            <person name="Jen D."/>
            <person name="Larson L."/>
            <person name="Mehta T."/>
            <person name="Neiman D."/>
            <person name="Pearson M."/>
            <person name="Roberts A."/>
            <person name="Saif S."/>
            <person name="Shea T."/>
            <person name="Shenoy N."/>
            <person name="Sisk P."/>
            <person name="Stolte C."/>
            <person name="Sykes S."/>
            <person name="Walk T."/>
            <person name="White J."/>
            <person name="Yandava C."/>
            <person name="Haas B."/>
            <person name="Nusbaum C."/>
            <person name="Birren B."/>
        </authorList>
    </citation>
    <scope>NUCLEOTIDE SEQUENCE</scope>
    <source>
        <strain evidence="2">R3-111a-1</strain>
    </source>
</reference>
<evidence type="ECO:0008006" key="5">
    <source>
        <dbReference type="Google" id="ProtNLM"/>
    </source>
</evidence>
<protein>
    <recommendedName>
        <fullName evidence="5">ZZ-type domain-containing protein</fullName>
    </recommendedName>
</protein>
<feature type="region of interest" description="Disordered" evidence="1">
    <location>
        <begin position="850"/>
        <end position="876"/>
    </location>
</feature>
<dbReference type="eggNOG" id="ENOG502SH42">
    <property type="taxonomic scope" value="Eukaryota"/>
</dbReference>
<keyword evidence="4" id="KW-1185">Reference proteome</keyword>
<dbReference type="EnsemblFungi" id="EJT73758">
    <property type="protein sequence ID" value="EJT73758"/>
    <property type="gene ID" value="GGTG_07614"/>
</dbReference>
<feature type="compositionally biased region" description="Basic and acidic residues" evidence="1">
    <location>
        <begin position="191"/>
        <end position="205"/>
    </location>
</feature>
<evidence type="ECO:0000313" key="2">
    <source>
        <dbReference type="EMBL" id="EJT73758.1"/>
    </source>
</evidence>
<dbReference type="HOGENOM" id="CLU_008907_0_0_1"/>
<feature type="region of interest" description="Disordered" evidence="1">
    <location>
        <begin position="750"/>
        <end position="791"/>
    </location>
</feature>
<evidence type="ECO:0000313" key="3">
    <source>
        <dbReference type="EnsemblFungi" id="EJT73758"/>
    </source>
</evidence>
<reference evidence="2" key="3">
    <citation type="submission" date="2010-09" db="EMBL/GenBank/DDBJ databases">
        <title>Annotation of Gaeumannomyces graminis var. tritici R3-111a-1.</title>
        <authorList>
            <consortium name="The Broad Institute Genome Sequencing Platform"/>
            <person name="Ma L.-J."/>
            <person name="Dead R."/>
            <person name="Young S.K."/>
            <person name="Zeng Q."/>
            <person name="Gargeya S."/>
            <person name="Fitzgerald M."/>
            <person name="Haas B."/>
            <person name="Abouelleil A."/>
            <person name="Alvarado L."/>
            <person name="Arachchi H.M."/>
            <person name="Berlin A."/>
            <person name="Brown A."/>
            <person name="Chapman S.B."/>
            <person name="Chen Z."/>
            <person name="Dunbar C."/>
            <person name="Freedman E."/>
            <person name="Gearin G."/>
            <person name="Gellesch M."/>
            <person name="Goldberg J."/>
            <person name="Griggs A."/>
            <person name="Gujja S."/>
            <person name="Heiman D."/>
            <person name="Howarth C."/>
            <person name="Larson L."/>
            <person name="Lui A."/>
            <person name="MacDonald P.J.P."/>
            <person name="Mehta T."/>
            <person name="Montmayeur A."/>
            <person name="Murphy C."/>
            <person name="Neiman D."/>
            <person name="Pearson M."/>
            <person name="Priest M."/>
            <person name="Roberts A."/>
            <person name="Saif S."/>
            <person name="Shea T."/>
            <person name="Shenoy N."/>
            <person name="Sisk P."/>
            <person name="Stolte C."/>
            <person name="Sykes S."/>
            <person name="Yandava C."/>
            <person name="Wortman J."/>
            <person name="Nusbaum C."/>
            <person name="Birren B."/>
        </authorList>
    </citation>
    <scope>NUCLEOTIDE SEQUENCE</scope>
    <source>
        <strain evidence="2">R3-111a-1</strain>
    </source>
</reference>
<name>J3P266_GAET3</name>
<feature type="compositionally biased region" description="Basic and acidic residues" evidence="1">
    <location>
        <begin position="750"/>
        <end position="764"/>
    </location>
</feature>
<dbReference type="OrthoDB" id="5243963at2759"/>
<evidence type="ECO:0000256" key="1">
    <source>
        <dbReference type="SAM" id="MobiDB-lite"/>
    </source>
</evidence>
<evidence type="ECO:0000313" key="4">
    <source>
        <dbReference type="Proteomes" id="UP000006039"/>
    </source>
</evidence>
<feature type="compositionally biased region" description="Low complexity" evidence="1">
    <location>
        <begin position="768"/>
        <end position="784"/>
    </location>
</feature>
<dbReference type="STRING" id="644352.J3P266"/>
<organism evidence="2">
    <name type="scientific">Gaeumannomyces tritici (strain R3-111a-1)</name>
    <name type="common">Wheat and barley take-all root rot fungus</name>
    <name type="synonym">Gaeumannomyces graminis var. tritici</name>
    <dbReference type="NCBI Taxonomy" id="644352"/>
    <lineage>
        <taxon>Eukaryota</taxon>
        <taxon>Fungi</taxon>
        <taxon>Dikarya</taxon>
        <taxon>Ascomycota</taxon>
        <taxon>Pezizomycotina</taxon>
        <taxon>Sordariomycetes</taxon>
        <taxon>Sordariomycetidae</taxon>
        <taxon>Magnaporthales</taxon>
        <taxon>Magnaporthaceae</taxon>
        <taxon>Gaeumannomyces</taxon>
    </lineage>
</organism>
<reference evidence="3" key="4">
    <citation type="journal article" date="2015" name="G3 (Bethesda)">
        <title>Genome sequences of three phytopathogenic species of the Magnaporthaceae family of fungi.</title>
        <authorList>
            <person name="Okagaki L.H."/>
            <person name="Nunes C.C."/>
            <person name="Sailsbery J."/>
            <person name="Clay B."/>
            <person name="Brown D."/>
            <person name="John T."/>
            <person name="Oh Y."/>
            <person name="Young N."/>
            <person name="Fitzgerald M."/>
            <person name="Haas B.J."/>
            <person name="Zeng Q."/>
            <person name="Young S."/>
            <person name="Adiconis X."/>
            <person name="Fan L."/>
            <person name="Levin J.Z."/>
            <person name="Mitchell T.K."/>
            <person name="Okubara P.A."/>
            <person name="Farman M.L."/>
            <person name="Kohn L.M."/>
            <person name="Birren B."/>
            <person name="Ma L.-J."/>
            <person name="Dean R.A."/>
        </authorList>
    </citation>
    <scope>NUCLEOTIDE SEQUENCE</scope>
    <source>
        <strain evidence="3">R3-111a-1</strain>
    </source>
</reference>
<dbReference type="AlphaFoldDB" id="J3P266"/>
<reference evidence="4" key="1">
    <citation type="submission" date="2010-07" db="EMBL/GenBank/DDBJ databases">
        <title>The genome sequence of Gaeumannomyces graminis var. tritici strain R3-111a-1.</title>
        <authorList>
            <consortium name="The Broad Institute Genome Sequencing Platform"/>
            <person name="Ma L.-J."/>
            <person name="Dead R."/>
            <person name="Young S."/>
            <person name="Zeng Q."/>
            <person name="Koehrsen M."/>
            <person name="Alvarado L."/>
            <person name="Berlin A."/>
            <person name="Chapman S.B."/>
            <person name="Chen Z."/>
            <person name="Freedman E."/>
            <person name="Gellesch M."/>
            <person name="Goldberg J."/>
            <person name="Griggs A."/>
            <person name="Gujja S."/>
            <person name="Heilman E.R."/>
            <person name="Heiman D."/>
            <person name="Hepburn T."/>
            <person name="Howarth C."/>
            <person name="Jen D."/>
            <person name="Larson L."/>
            <person name="Mehta T."/>
            <person name="Neiman D."/>
            <person name="Pearson M."/>
            <person name="Roberts A."/>
            <person name="Saif S."/>
            <person name="Shea T."/>
            <person name="Shenoy N."/>
            <person name="Sisk P."/>
            <person name="Stolte C."/>
            <person name="Sykes S."/>
            <person name="Walk T."/>
            <person name="White J."/>
            <person name="Yandava C."/>
            <person name="Haas B."/>
            <person name="Nusbaum C."/>
            <person name="Birren B."/>
        </authorList>
    </citation>
    <scope>NUCLEOTIDE SEQUENCE [LARGE SCALE GENOMIC DNA]</scope>
    <source>
        <strain evidence="4">R3-111a-1</strain>
    </source>
</reference>
<dbReference type="VEuPathDB" id="FungiDB:GGTG_07614"/>
<dbReference type="GeneID" id="20348072"/>
<gene>
    <name evidence="3" type="primary">20348072</name>
    <name evidence="2" type="ORF">GGTG_07614</name>
</gene>
<proteinExistence type="predicted"/>
<dbReference type="RefSeq" id="XP_009223702.1">
    <property type="nucleotide sequence ID" value="XM_009225438.1"/>
</dbReference>
<feature type="region of interest" description="Disordered" evidence="1">
    <location>
        <begin position="191"/>
        <end position="235"/>
    </location>
</feature>
<dbReference type="EMBL" id="GL385398">
    <property type="protein sequence ID" value="EJT73758.1"/>
    <property type="molecule type" value="Genomic_DNA"/>
</dbReference>
<dbReference type="Proteomes" id="UP000006039">
    <property type="component" value="Unassembled WGS sequence"/>
</dbReference>
<feature type="compositionally biased region" description="Low complexity" evidence="1">
    <location>
        <begin position="210"/>
        <end position="219"/>
    </location>
</feature>
<sequence length="906" mass="96655">MPSAASASTRLPLTPGQKFRWQNSVSASHDQLVQSLSRLYWLGIDRDLDGILRTLNMWGDTPEPAAADLEPRDWLGFEAALDILDQIYATSSEGFAGRERLAQLLLQGAGMLDIDKVMEYREPEYQLGQWLQPRAPQLEATSPRDPREPVDFVALECSSCEKAIQGSHFECVGDGCACTHTHGRSVFCETCSREPNSKHRPDTLRKIHKSSSSSSGPGSERPQRPLFPFGAGDRDRHEQTCALARLRRRHERAKVTELQRLGMLEETPEGDGGEAGGLPALAAARAAVRAAVGVASRAGARATKVADNIPYGNVHMSLMVGPLIIENGVPQSKGGCYVPSGNRSSLWSAKEHLPRHRRVKAFMKQVVGSPFWGVGGASDTSMEARIVRAVAEASLKYAENPRKSARFNEQRKASLRGKILRDIQTLLHARLRSYLRAIAGRLLDREVPLAWHILDNNCQRFCDAIIDRRVFGSFMLHRRNESCVTRRVVPASRDAAANRHTEEFLLRHRRVGHHNDTDIVDGLTEYWTDWGGFRAPVFRHQGLFPWDCTEARTAADEAEAPQVRCGDRSLAKHLSTSAGERRFYAPASSGDAAAAAQLSLDGWRHNRLGVVEAMRALGGGGRGHARVARVPARVLVELRAARARVPGRQGRPARAQAVPAEAWPVGRAAAPAALEGGEGGAAVVVVDHDRVKLAGVHRAQPASHLYEHSMLHDCTVAGWADMAPWEQVAAYVALRDARAVDVDGVIKKAAREDASTGRSRRAEGGQDGSSQDPGGAALLDPGAASAQPIGEGGDAWEAYEAGDVVLEGHDYCDGQGTCDCVCDVNAGVDYTDGGEAITADWFVPFEIGDGDGNVGDGRGGDGGGDGGGGVGDGGGGGGGVGDGGGIGFVFFSIGDGGGGGGGGCGG</sequence>
<reference evidence="3" key="5">
    <citation type="submission" date="2018-04" db="UniProtKB">
        <authorList>
            <consortium name="EnsemblFungi"/>
        </authorList>
    </citation>
    <scope>IDENTIFICATION</scope>
    <source>
        <strain evidence="3">R3-111a-1</strain>
    </source>
</reference>